<evidence type="ECO:0000256" key="2">
    <source>
        <dbReference type="ARBA" id="ARBA00022692"/>
    </source>
</evidence>
<protein>
    <submittedName>
        <fullName evidence="7">BamA/TamA family outer membrane protein</fullName>
    </submittedName>
</protein>
<evidence type="ECO:0000256" key="1">
    <source>
        <dbReference type="ARBA" id="ARBA00004370"/>
    </source>
</evidence>
<dbReference type="Proteomes" id="UP000771736">
    <property type="component" value="Unassembled WGS sequence"/>
</dbReference>
<dbReference type="Gene3D" id="2.40.160.50">
    <property type="entry name" value="membrane protein fhac: a member of the omp85/tpsb transporter family"/>
    <property type="match status" value="1"/>
</dbReference>
<comment type="caution">
    <text evidence="7">The sequence shown here is derived from an EMBL/GenBank/DDBJ whole genome shotgun (WGS) entry which is preliminary data.</text>
</comment>
<dbReference type="Pfam" id="PF01103">
    <property type="entry name" value="Omp85"/>
    <property type="match status" value="1"/>
</dbReference>
<dbReference type="InterPro" id="IPR000184">
    <property type="entry name" value="Bac_surfAg_D15"/>
</dbReference>
<dbReference type="InterPro" id="IPR039910">
    <property type="entry name" value="D15-like"/>
</dbReference>
<evidence type="ECO:0000256" key="3">
    <source>
        <dbReference type="ARBA" id="ARBA00022729"/>
    </source>
</evidence>
<keyword evidence="5" id="KW-0998">Cell outer membrane</keyword>
<keyword evidence="2" id="KW-0812">Transmembrane</keyword>
<evidence type="ECO:0000256" key="4">
    <source>
        <dbReference type="ARBA" id="ARBA00023136"/>
    </source>
</evidence>
<dbReference type="PANTHER" id="PTHR12815">
    <property type="entry name" value="SORTING AND ASSEMBLY MACHINERY SAMM50 PROTEIN FAMILY MEMBER"/>
    <property type="match status" value="1"/>
</dbReference>
<comment type="subcellular location">
    <subcellularLocation>
        <location evidence="1">Membrane</location>
    </subcellularLocation>
</comment>
<dbReference type="AlphaFoldDB" id="A0A930HKA1"/>
<feature type="domain" description="Bacterial surface antigen (D15)" evidence="6">
    <location>
        <begin position="567"/>
        <end position="756"/>
    </location>
</feature>
<gene>
    <name evidence="7" type="ORF">HXN26_00045</name>
</gene>
<keyword evidence="4" id="KW-0472">Membrane</keyword>
<dbReference type="RefSeq" id="WP_273157990.1">
    <property type="nucleotide sequence ID" value="NZ_JABZSJ010000001.1"/>
</dbReference>
<evidence type="ECO:0000313" key="7">
    <source>
        <dbReference type="EMBL" id="MBF1383241.1"/>
    </source>
</evidence>
<name>A0A930HKA1_9BACT</name>
<dbReference type="PANTHER" id="PTHR12815:SF47">
    <property type="entry name" value="TRANSLOCATION AND ASSEMBLY MODULE SUBUNIT TAMA"/>
    <property type="match status" value="1"/>
</dbReference>
<evidence type="ECO:0000259" key="6">
    <source>
        <dbReference type="Pfam" id="PF01103"/>
    </source>
</evidence>
<evidence type="ECO:0000313" key="8">
    <source>
        <dbReference type="Proteomes" id="UP000771736"/>
    </source>
</evidence>
<dbReference type="GO" id="GO:0019867">
    <property type="term" value="C:outer membrane"/>
    <property type="evidence" value="ECO:0007669"/>
    <property type="project" value="InterPro"/>
</dbReference>
<accession>A0A930HKA1</accession>
<sequence>MLRIKGFHIYFLLFFVTLATLFASCSTDKFVADGSYLLDKVELRSDAADFNASQLAQYVRQKENSRWFSVFKIPLGTYSLAGRDTTKWINKTLQRIGEKPVYYDTLQARLSCEDLRVAMNNMGYMNARVALNTKVRGKKLKAIYTLIPGEPFQITRFNYDIQDSAIADLLKTELSQGVNANQPRQFTVAALDNERKRITKVLNNHGYYRFNKDYIYYTADTIRGSRGVDVTLHLTKYKESAADRQPTLHPRYIIGKVNVMPGDSTGLHLRRGVIADNTLIEPGKYFSATDLQNTYNNFARLGTIRFTDIEFREMPQFDSVTIGKIFDYTPVSLRFLETNIKLSHTKPNTFSFQPEGTNTAGDLGAAAVLTYQNRNLFHGSELFSLELRAAFEAIKGLEGYSNHNYEEYGVQARLQFPRFIAPFSTREFRRHSNAVSELSVSWDFQDRPEFHRRVFSAAWKYNWSNAKRNLNYELEAPDLSYVYMPWISERFKTDYLDNVSNRNAILRYNYEDLFIIRSGFSISYNRNDDVAIKAKIESAGNFLSLVDKVSKFKKNEQGQSKIFNIAYAQYLKFDFSFTRILRFDPLNSLALHADFGIAYPYGNSKVLPFEKRYIAGGPNSVRGWSVRELGPGSFRGTDGRIDFINQTGDLKLNLNAEYRTRLFWKFDGAAFIDAGNIWTLREYAEQPGGQFRFNRFFQQIAAAYGLGLRLNFNYFILRFDTGMKAIDPAYSTGRAHYPIVHPNFGRDFTFHFAVGLPF</sequence>
<dbReference type="PROSITE" id="PS51257">
    <property type="entry name" value="PROKAR_LIPOPROTEIN"/>
    <property type="match status" value="1"/>
</dbReference>
<proteinExistence type="predicted"/>
<reference evidence="7" key="1">
    <citation type="submission" date="2020-04" db="EMBL/GenBank/DDBJ databases">
        <title>Deep metagenomics examines the oral microbiome during advanced dental caries in children, revealing novel taxa and co-occurrences with host molecules.</title>
        <authorList>
            <person name="Baker J.L."/>
            <person name="Morton J.T."/>
            <person name="Dinis M."/>
            <person name="Alvarez R."/>
            <person name="Tran N.C."/>
            <person name="Knight R."/>
            <person name="Edlund A."/>
        </authorList>
    </citation>
    <scope>NUCLEOTIDE SEQUENCE</scope>
    <source>
        <strain evidence="7">JCVI_44_bin.5</strain>
    </source>
</reference>
<dbReference type="EMBL" id="JABZSJ010000001">
    <property type="protein sequence ID" value="MBF1383241.1"/>
    <property type="molecule type" value="Genomic_DNA"/>
</dbReference>
<organism evidence="7 8">
    <name type="scientific">Prevotella aurantiaca</name>
    <dbReference type="NCBI Taxonomy" id="596085"/>
    <lineage>
        <taxon>Bacteria</taxon>
        <taxon>Pseudomonadati</taxon>
        <taxon>Bacteroidota</taxon>
        <taxon>Bacteroidia</taxon>
        <taxon>Bacteroidales</taxon>
        <taxon>Prevotellaceae</taxon>
        <taxon>Prevotella</taxon>
    </lineage>
</organism>
<evidence type="ECO:0000256" key="5">
    <source>
        <dbReference type="ARBA" id="ARBA00023237"/>
    </source>
</evidence>
<keyword evidence="3" id="KW-0732">Signal</keyword>